<dbReference type="GO" id="GO:0016020">
    <property type="term" value="C:membrane"/>
    <property type="evidence" value="ECO:0007669"/>
    <property type="project" value="InterPro"/>
</dbReference>
<feature type="transmembrane region" description="Helical" evidence="9">
    <location>
        <begin position="376"/>
        <end position="397"/>
    </location>
</feature>
<dbReference type="Pfam" id="PF02518">
    <property type="entry name" value="HATPase_c"/>
    <property type="match status" value="1"/>
</dbReference>
<dbReference type="EMBL" id="FRFE01000010">
    <property type="protein sequence ID" value="SHO48657.1"/>
    <property type="molecule type" value="Genomic_DNA"/>
</dbReference>
<dbReference type="Pfam" id="PF13185">
    <property type="entry name" value="GAF_2"/>
    <property type="match status" value="1"/>
</dbReference>
<evidence type="ECO:0000259" key="10">
    <source>
        <dbReference type="PROSITE" id="PS50109"/>
    </source>
</evidence>
<keyword evidence="9" id="KW-0472">Membrane</keyword>
<keyword evidence="9" id="KW-0812">Transmembrane</keyword>
<evidence type="ECO:0000256" key="4">
    <source>
        <dbReference type="ARBA" id="ARBA00022679"/>
    </source>
</evidence>
<gene>
    <name evidence="11" type="ORF">SAMN02745220_02422</name>
</gene>
<dbReference type="Gene3D" id="1.20.5.1930">
    <property type="match status" value="1"/>
</dbReference>
<name>A0A1M7Y7Q3_9BACT</name>
<evidence type="ECO:0000256" key="7">
    <source>
        <dbReference type="ARBA" id="ARBA00022840"/>
    </source>
</evidence>
<keyword evidence="6 11" id="KW-0418">Kinase</keyword>
<dbReference type="PROSITE" id="PS50109">
    <property type="entry name" value="HIS_KIN"/>
    <property type="match status" value="1"/>
</dbReference>
<keyword evidence="3" id="KW-0597">Phosphoprotein</keyword>
<evidence type="ECO:0000256" key="5">
    <source>
        <dbReference type="ARBA" id="ARBA00022741"/>
    </source>
</evidence>
<dbReference type="Pfam" id="PF08269">
    <property type="entry name" value="dCache_2"/>
    <property type="match status" value="1"/>
</dbReference>
<feature type="transmembrane region" description="Helical" evidence="9">
    <location>
        <begin position="39"/>
        <end position="59"/>
    </location>
</feature>
<dbReference type="SMART" id="SM00387">
    <property type="entry name" value="HATPase_c"/>
    <property type="match status" value="1"/>
</dbReference>
<dbReference type="RefSeq" id="WP_073613710.1">
    <property type="nucleotide sequence ID" value="NZ_FRFE01000010.1"/>
</dbReference>
<dbReference type="Pfam" id="PF07730">
    <property type="entry name" value="HisKA_3"/>
    <property type="match status" value="1"/>
</dbReference>
<evidence type="ECO:0000256" key="8">
    <source>
        <dbReference type="ARBA" id="ARBA00023012"/>
    </source>
</evidence>
<proteinExistence type="predicted"/>
<keyword evidence="9" id="KW-1133">Transmembrane helix</keyword>
<dbReference type="Proteomes" id="UP000184603">
    <property type="component" value="Unassembled WGS sequence"/>
</dbReference>
<reference evidence="11 12" key="1">
    <citation type="submission" date="2016-12" db="EMBL/GenBank/DDBJ databases">
        <authorList>
            <person name="Song W.-J."/>
            <person name="Kurnit D.M."/>
        </authorList>
    </citation>
    <scope>NUCLEOTIDE SEQUENCE [LARGE SCALE GENOMIC DNA]</scope>
    <source>
        <strain evidence="11 12">DSM 18488</strain>
    </source>
</reference>
<dbReference type="InterPro" id="IPR050482">
    <property type="entry name" value="Sensor_HK_TwoCompSys"/>
</dbReference>
<dbReference type="InterPro" id="IPR003594">
    <property type="entry name" value="HATPase_dom"/>
</dbReference>
<sequence>MIKPLDGVPAGIANRFSGLQQKKHSGQSHRRISLSSAPFYASILVIFGLTLFIGVFWMVNEYQAYEESIENIRTNYHNRYRSRVQEEHGKVIDFIEYKRSLADQQIEDEIRDKVQAAYSIASHIYRLYKDEKSVTELRAMVTEVLRPIRWNNEQGYYFAGTVEKGEIDLFADEPWFEGKETEAVKEVSGVDVVGDIRSIVREKGAGVYHYDLVKPQFPGKVFPKIAFVKYFEPFDWFIGAGVYTEAMEKLLQADILARIRSMSFAKDGRVLGYRRDGTIICSRDERLIGRSVENFVDGEGLRYGQVLLTAADNAHGEFFTHGSAAGLSDLSHQVLSYAGAYRDWGWVFATSMSMEEMQRAIAFETQSYRDIAFKNVVVFIILFVVAVTMLLLISYFYSMKIRHGIDLFTNFLRQATDSKKKIKNTDLAFTEFEDLRILANRMVDDRIQKELLLRRDELRLDTLLRLGMMEKQSLQEKYDFVLRRIVQITRSGEGYLAMVNNSQSHITLCSLAKLEEGVVRTKPVTMELSRSVNKGGFAGMVVTSGGELLSNAYTGTDDRETLYPYSGTVVRHVDVPAINDGRIVMVAGVCNNGSEYDTSDIRQMKMLLEGMWLHVLKTCSEEEMARLERQIIMVSEEERANIGRDLHDDLGSHLTGVELLSKVLQQKLEQTDPDKAAQVGAIRGLIRDAIEKTRRLAQGLYPAHVIEHGLEAAVEELVSEIKNLFQVECTHSFEGDREWVDNAVATHVYYIIREAVFNAARHGEPDNIGIFMRTDTESFSVRIVDDGNGFDENSTRRGLGCHTMKYRAKAIGAELTISSELDGGTIVSVSGEVHT</sequence>
<organism evidence="11 12">
    <name type="scientific">Desulfopila aestuarii DSM 18488</name>
    <dbReference type="NCBI Taxonomy" id="1121416"/>
    <lineage>
        <taxon>Bacteria</taxon>
        <taxon>Pseudomonadati</taxon>
        <taxon>Thermodesulfobacteriota</taxon>
        <taxon>Desulfobulbia</taxon>
        <taxon>Desulfobulbales</taxon>
        <taxon>Desulfocapsaceae</taxon>
        <taxon>Desulfopila</taxon>
    </lineage>
</organism>
<keyword evidence="7" id="KW-0067">ATP-binding</keyword>
<dbReference type="PANTHER" id="PTHR24421:SF10">
    <property type="entry name" value="NITRATE_NITRITE SENSOR PROTEIN NARQ"/>
    <property type="match status" value="1"/>
</dbReference>
<dbReference type="PANTHER" id="PTHR24421">
    <property type="entry name" value="NITRATE/NITRITE SENSOR PROTEIN NARX-RELATED"/>
    <property type="match status" value="1"/>
</dbReference>
<evidence type="ECO:0000256" key="1">
    <source>
        <dbReference type="ARBA" id="ARBA00000085"/>
    </source>
</evidence>
<dbReference type="InterPro" id="IPR004010">
    <property type="entry name" value="Double_Cache_2"/>
</dbReference>
<dbReference type="InterPro" id="IPR003018">
    <property type="entry name" value="GAF"/>
</dbReference>
<dbReference type="SUPFAM" id="SSF55874">
    <property type="entry name" value="ATPase domain of HSP90 chaperone/DNA topoisomerase II/histidine kinase"/>
    <property type="match status" value="1"/>
</dbReference>
<evidence type="ECO:0000256" key="6">
    <source>
        <dbReference type="ARBA" id="ARBA00022777"/>
    </source>
</evidence>
<dbReference type="STRING" id="1121416.SAMN02745220_02422"/>
<dbReference type="GO" id="GO:0046983">
    <property type="term" value="F:protein dimerization activity"/>
    <property type="evidence" value="ECO:0007669"/>
    <property type="project" value="InterPro"/>
</dbReference>
<keyword evidence="4" id="KW-0808">Transferase</keyword>
<dbReference type="GO" id="GO:0005524">
    <property type="term" value="F:ATP binding"/>
    <property type="evidence" value="ECO:0007669"/>
    <property type="project" value="UniProtKB-KW"/>
</dbReference>
<feature type="domain" description="Histidine kinase" evidence="10">
    <location>
        <begin position="645"/>
        <end position="835"/>
    </location>
</feature>
<evidence type="ECO:0000256" key="9">
    <source>
        <dbReference type="SAM" id="Phobius"/>
    </source>
</evidence>
<accession>A0A1M7Y7Q3</accession>
<comment type="catalytic activity">
    <reaction evidence="1">
        <text>ATP + protein L-histidine = ADP + protein N-phospho-L-histidine.</text>
        <dbReference type="EC" id="2.7.13.3"/>
    </reaction>
</comment>
<keyword evidence="5" id="KW-0547">Nucleotide-binding</keyword>
<evidence type="ECO:0000256" key="2">
    <source>
        <dbReference type="ARBA" id="ARBA00012438"/>
    </source>
</evidence>
<dbReference type="OrthoDB" id="6231at2"/>
<keyword evidence="12" id="KW-1185">Reference proteome</keyword>
<evidence type="ECO:0000256" key="3">
    <source>
        <dbReference type="ARBA" id="ARBA00022553"/>
    </source>
</evidence>
<dbReference type="CDD" id="cd16917">
    <property type="entry name" value="HATPase_UhpB-NarQ-NarX-like"/>
    <property type="match status" value="1"/>
</dbReference>
<dbReference type="InterPro" id="IPR005467">
    <property type="entry name" value="His_kinase_dom"/>
</dbReference>
<evidence type="ECO:0000313" key="11">
    <source>
        <dbReference type="EMBL" id="SHO48657.1"/>
    </source>
</evidence>
<dbReference type="Gene3D" id="3.30.450.20">
    <property type="entry name" value="PAS domain"/>
    <property type="match status" value="2"/>
</dbReference>
<dbReference type="InterPro" id="IPR036890">
    <property type="entry name" value="HATPase_C_sf"/>
</dbReference>
<keyword evidence="8" id="KW-0902">Two-component regulatory system</keyword>
<dbReference type="InterPro" id="IPR011712">
    <property type="entry name" value="Sig_transdc_His_kin_sub3_dim/P"/>
</dbReference>
<dbReference type="GO" id="GO:0000155">
    <property type="term" value="F:phosphorelay sensor kinase activity"/>
    <property type="evidence" value="ECO:0007669"/>
    <property type="project" value="InterPro"/>
</dbReference>
<protein>
    <recommendedName>
        <fullName evidence="2">histidine kinase</fullName>
        <ecNumber evidence="2">2.7.13.3</ecNumber>
    </recommendedName>
</protein>
<evidence type="ECO:0000313" key="12">
    <source>
        <dbReference type="Proteomes" id="UP000184603"/>
    </source>
</evidence>
<dbReference type="AlphaFoldDB" id="A0A1M7Y7Q3"/>
<dbReference type="EC" id="2.7.13.3" evidence="2"/>
<dbReference type="Gene3D" id="3.30.565.10">
    <property type="entry name" value="Histidine kinase-like ATPase, C-terminal domain"/>
    <property type="match status" value="1"/>
</dbReference>